<dbReference type="InterPro" id="IPR015421">
    <property type="entry name" value="PyrdxlP-dep_Trfase_major"/>
</dbReference>
<gene>
    <name evidence="8" type="ORF">KC614_01950</name>
</gene>
<feature type="domain" description="Aminotransferase class I/classII large" evidence="7">
    <location>
        <begin position="66"/>
        <end position="411"/>
    </location>
</feature>
<dbReference type="Gene3D" id="3.90.1150.10">
    <property type="entry name" value="Aspartate Aminotransferase, domain 1"/>
    <property type="match status" value="1"/>
</dbReference>
<evidence type="ECO:0000259" key="7">
    <source>
        <dbReference type="Pfam" id="PF00155"/>
    </source>
</evidence>
<dbReference type="CDD" id="cd00609">
    <property type="entry name" value="AAT_like"/>
    <property type="match status" value="1"/>
</dbReference>
<dbReference type="GO" id="GO:0008483">
    <property type="term" value="F:transaminase activity"/>
    <property type="evidence" value="ECO:0007669"/>
    <property type="project" value="UniProtKB-KW"/>
</dbReference>
<dbReference type="Pfam" id="PF00155">
    <property type="entry name" value="Aminotran_1_2"/>
    <property type="match status" value="1"/>
</dbReference>
<dbReference type="Gene3D" id="3.40.640.10">
    <property type="entry name" value="Type I PLP-dependent aspartate aminotransferase-like (Major domain)"/>
    <property type="match status" value="1"/>
</dbReference>
<dbReference type="InterPro" id="IPR050596">
    <property type="entry name" value="AspAT/PAT-like"/>
</dbReference>
<reference evidence="8" key="1">
    <citation type="submission" date="2020-04" db="EMBL/GenBank/DDBJ databases">
        <authorList>
            <person name="Zhang T."/>
        </authorList>
    </citation>
    <scope>NUCLEOTIDE SEQUENCE</scope>
    <source>
        <strain evidence="8">HKST-UBA03</strain>
    </source>
</reference>
<dbReference type="EMBL" id="JAGQKZ010000011">
    <property type="protein sequence ID" value="MCA9391946.1"/>
    <property type="molecule type" value="Genomic_DNA"/>
</dbReference>
<dbReference type="InterPro" id="IPR015422">
    <property type="entry name" value="PyrdxlP-dep_Trfase_small"/>
</dbReference>
<reference evidence="8" key="2">
    <citation type="journal article" date="2021" name="Microbiome">
        <title>Successional dynamics and alternative stable states in a saline activated sludge microbial community over 9 years.</title>
        <authorList>
            <person name="Wang Y."/>
            <person name="Ye J."/>
            <person name="Ju F."/>
            <person name="Liu L."/>
            <person name="Boyd J.A."/>
            <person name="Deng Y."/>
            <person name="Parks D.H."/>
            <person name="Jiang X."/>
            <person name="Yin X."/>
            <person name="Woodcroft B.J."/>
            <person name="Tyson G.W."/>
            <person name="Hugenholtz P."/>
            <person name="Polz M.F."/>
            <person name="Zhang T."/>
        </authorList>
    </citation>
    <scope>NUCLEOTIDE SEQUENCE</scope>
    <source>
        <strain evidence="8">HKST-UBA03</strain>
    </source>
</reference>
<keyword evidence="3 6" id="KW-0032">Aminotransferase</keyword>
<dbReference type="InterPro" id="IPR015424">
    <property type="entry name" value="PyrdxlP-dep_Trfase"/>
</dbReference>
<sequence length="430" mass="47868">MPKVSEHFASLKPSAIRRAQIEFEKRTDGVKAINVAIGNVTLPMHPAMQERMFHLNSEISPFKDGVVGYTTTAGTPEANAAMKNVLKASGVNVENLFTHITSGGSEAMEYVILGVCEKDRPLLVIDPIYTNYHSLTKRVGLPIISYPRGLNENGDFETIDLIKLEELIKSTNPGALLVIPYDNPTGAHMGLSTLRELAALCIKHDMWFVSDEAYRELHYGDKELSSVWAILESDVPGIVGRRVSIESASKVYNACGLRIGAIVTDNEEFHTQAVAEHTTNLCASAISQYIFAALAEENVEGLQAWFKAQRAHYEELIKTTVEGLKEQDEKLIVSSPEAALYSVVDVRNLVTEYFDSADFSLFCAQEGFAMLDDGEYTLLISPMSGFYTDGNYEVNPGRTQLRIAYVQDEQTMKKVPELFYRLLKQYLLED</sequence>
<comment type="cofactor">
    <cofactor evidence="1 6">
        <name>pyridoxal 5'-phosphate</name>
        <dbReference type="ChEBI" id="CHEBI:597326"/>
    </cofactor>
</comment>
<dbReference type="GO" id="GO:0006520">
    <property type="term" value="P:amino acid metabolic process"/>
    <property type="evidence" value="ECO:0007669"/>
    <property type="project" value="InterPro"/>
</dbReference>
<comment type="caution">
    <text evidence="8">The sequence shown here is derived from an EMBL/GenBank/DDBJ whole genome shotgun (WGS) entry which is preliminary data.</text>
</comment>
<dbReference type="PROSITE" id="PS00105">
    <property type="entry name" value="AA_TRANSFER_CLASS_1"/>
    <property type="match status" value="1"/>
</dbReference>
<evidence type="ECO:0000313" key="8">
    <source>
        <dbReference type="EMBL" id="MCA9391946.1"/>
    </source>
</evidence>
<proteinExistence type="inferred from homology"/>
<dbReference type="AlphaFoldDB" id="A0A955RQS2"/>
<evidence type="ECO:0000256" key="2">
    <source>
        <dbReference type="ARBA" id="ARBA00007441"/>
    </source>
</evidence>
<evidence type="ECO:0000256" key="1">
    <source>
        <dbReference type="ARBA" id="ARBA00001933"/>
    </source>
</evidence>
<name>A0A955RQS2_UNCKA</name>
<protein>
    <recommendedName>
        <fullName evidence="6">Aminotransferase</fullName>
        <ecNumber evidence="6">2.6.1.-</ecNumber>
    </recommendedName>
</protein>
<dbReference type="SUPFAM" id="SSF53383">
    <property type="entry name" value="PLP-dependent transferases"/>
    <property type="match status" value="1"/>
</dbReference>
<dbReference type="GO" id="GO:0030170">
    <property type="term" value="F:pyridoxal phosphate binding"/>
    <property type="evidence" value="ECO:0007669"/>
    <property type="project" value="InterPro"/>
</dbReference>
<accession>A0A955RQS2</accession>
<keyword evidence="4 6" id="KW-0808">Transferase</keyword>
<evidence type="ECO:0000313" key="9">
    <source>
        <dbReference type="Proteomes" id="UP000751518"/>
    </source>
</evidence>
<evidence type="ECO:0000256" key="4">
    <source>
        <dbReference type="ARBA" id="ARBA00022679"/>
    </source>
</evidence>
<organism evidence="8 9">
    <name type="scientific">candidate division WWE3 bacterium</name>
    <dbReference type="NCBI Taxonomy" id="2053526"/>
    <lineage>
        <taxon>Bacteria</taxon>
        <taxon>Katanobacteria</taxon>
    </lineage>
</organism>
<dbReference type="EC" id="2.6.1.-" evidence="6"/>
<dbReference type="PANTHER" id="PTHR46383">
    <property type="entry name" value="ASPARTATE AMINOTRANSFERASE"/>
    <property type="match status" value="1"/>
</dbReference>
<keyword evidence="5" id="KW-0663">Pyridoxal phosphate</keyword>
<evidence type="ECO:0000256" key="6">
    <source>
        <dbReference type="RuleBase" id="RU000481"/>
    </source>
</evidence>
<evidence type="ECO:0000256" key="5">
    <source>
        <dbReference type="ARBA" id="ARBA00022898"/>
    </source>
</evidence>
<dbReference type="InterPro" id="IPR004839">
    <property type="entry name" value="Aminotransferase_I/II_large"/>
</dbReference>
<evidence type="ECO:0000256" key="3">
    <source>
        <dbReference type="ARBA" id="ARBA00022576"/>
    </source>
</evidence>
<comment type="similarity">
    <text evidence="2 6">Belongs to the class-I pyridoxal-phosphate-dependent aminotransferase family.</text>
</comment>
<dbReference type="InterPro" id="IPR004838">
    <property type="entry name" value="NHTrfase_class1_PyrdxlP-BS"/>
</dbReference>
<dbReference type="Proteomes" id="UP000751518">
    <property type="component" value="Unassembled WGS sequence"/>
</dbReference>
<dbReference type="PANTHER" id="PTHR46383:SF1">
    <property type="entry name" value="ASPARTATE AMINOTRANSFERASE"/>
    <property type="match status" value="1"/>
</dbReference>